<comment type="caution">
    <text evidence="3">The sequence shown here is derived from an EMBL/GenBank/DDBJ whole genome shotgun (WGS) entry which is preliminary data.</text>
</comment>
<evidence type="ECO:0000313" key="3">
    <source>
        <dbReference type="EMBL" id="MBF6299506.1"/>
    </source>
</evidence>
<proteinExistence type="predicted"/>
<organism evidence="3 4">
    <name type="scientific">Nocardia amamiensis</name>
    <dbReference type="NCBI Taxonomy" id="404578"/>
    <lineage>
        <taxon>Bacteria</taxon>
        <taxon>Bacillati</taxon>
        <taxon>Actinomycetota</taxon>
        <taxon>Actinomycetes</taxon>
        <taxon>Mycobacteriales</taxon>
        <taxon>Nocardiaceae</taxon>
        <taxon>Nocardia</taxon>
    </lineage>
</organism>
<feature type="coiled-coil region" evidence="1">
    <location>
        <begin position="329"/>
        <end position="421"/>
    </location>
</feature>
<accession>A0ABS0CSB5</accession>
<protein>
    <submittedName>
        <fullName evidence="3">Uncharacterized protein</fullName>
    </submittedName>
</protein>
<reference evidence="3 4" key="1">
    <citation type="submission" date="2020-10" db="EMBL/GenBank/DDBJ databases">
        <title>Identification of Nocardia species via Next-generation sequencing and recognition of intraspecies genetic diversity.</title>
        <authorList>
            <person name="Li P."/>
            <person name="Li P."/>
            <person name="Lu B."/>
        </authorList>
    </citation>
    <scope>NUCLEOTIDE SEQUENCE [LARGE SCALE GENOMIC DNA]</scope>
    <source>
        <strain evidence="3 4">BJ06-0157</strain>
    </source>
</reference>
<dbReference type="RefSeq" id="WP_195130785.1">
    <property type="nucleotide sequence ID" value="NZ_JADLQX010000013.1"/>
</dbReference>
<feature type="region of interest" description="Disordered" evidence="2">
    <location>
        <begin position="303"/>
        <end position="325"/>
    </location>
</feature>
<gene>
    <name evidence="3" type="ORF">IU459_18445</name>
</gene>
<keyword evidence="1" id="KW-0175">Coiled coil</keyword>
<keyword evidence="4" id="KW-1185">Reference proteome</keyword>
<evidence type="ECO:0000313" key="4">
    <source>
        <dbReference type="Proteomes" id="UP000702209"/>
    </source>
</evidence>
<feature type="region of interest" description="Disordered" evidence="2">
    <location>
        <begin position="422"/>
        <end position="503"/>
    </location>
</feature>
<feature type="compositionally biased region" description="Basic and acidic residues" evidence="2">
    <location>
        <begin position="303"/>
        <end position="321"/>
    </location>
</feature>
<dbReference type="Proteomes" id="UP000702209">
    <property type="component" value="Unassembled WGS sequence"/>
</dbReference>
<evidence type="ECO:0000256" key="1">
    <source>
        <dbReference type="SAM" id="Coils"/>
    </source>
</evidence>
<dbReference type="EMBL" id="JADLQX010000013">
    <property type="protein sequence ID" value="MBF6299506.1"/>
    <property type="molecule type" value="Genomic_DNA"/>
</dbReference>
<dbReference type="Gene3D" id="1.10.287.1490">
    <property type="match status" value="1"/>
</dbReference>
<evidence type="ECO:0000256" key="2">
    <source>
        <dbReference type="SAM" id="MobiDB-lite"/>
    </source>
</evidence>
<feature type="compositionally biased region" description="Basic and acidic residues" evidence="2">
    <location>
        <begin position="488"/>
        <end position="503"/>
    </location>
</feature>
<name>A0ABS0CSB5_9NOCA</name>
<sequence length="503" mass="57120">MTDRSPEDEMIAEARKFARSLPELTRLHAQARNFLERRKIRKQISRTLREQRREAEVMREHQLTWTSQAIDRYRVHVQAVAARANDPSVDHDRRARDAHALAEHRNRLARGFIGNEHLTRTEQGIALDGLDSATIFPHFQVGNLFAKAHKVRGIDALRYRAHVARETVNARQRAEVEHEQDWPQNLDAARRANAEESLLARIDAAQDHRHRYTAQMTWTDPDGGKLTESRSFATEHSATSWLQRNISGTSWADGTTLAVETRDTLNAAKQYVDYGRPESVAGQLADREAVLRERTLSGQVYHEQAEHAARQRENTDRERPPDTAGVDRLAQVERQLNDMAADRDRLENRVGMLQRGLDSVTADRDEIRRKLDSAEGHIEALKNRNLRLAAEIGELRDRPGVEQLTAERDQFKQERDEAVRKLVQSTPEHERYGNRQRSTGTGNGAAPTAEPGRQSGDTGPVGKRASYLHDLTGTGREQAGPDTQSWPRPDRNGNGRNGIERSR</sequence>